<dbReference type="EMBL" id="LN719061">
    <property type="protein sequence ID" value="CEP07139.1"/>
    <property type="molecule type" value="Genomic_DNA"/>
</dbReference>
<dbReference type="AlphaFoldDB" id="A0A0B7MW79"/>
<sequence length="149" mass="16202">MQISKVVASVLLGFSVGILAQQQQQQDICAGFRITSPTMERLRWTSGQCYQVSYDLASALPFLKDGNNANISVDVYNAETNLKVSSVVVRESANTFGGTKAFNLQVPVSGAYYYMVTLTIQGDNDVHCGPKRTVTFEVDVNPNSPPAQC</sequence>
<gene>
    <name evidence="2" type="primary">PARPA_00413.1 scaffold 772</name>
</gene>
<keyword evidence="3" id="KW-1185">Reference proteome</keyword>
<feature type="signal peptide" evidence="1">
    <location>
        <begin position="1"/>
        <end position="20"/>
    </location>
</feature>
<organism evidence="2 3">
    <name type="scientific">Parasitella parasitica</name>
    <dbReference type="NCBI Taxonomy" id="35722"/>
    <lineage>
        <taxon>Eukaryota</taxon>
        <taxon>Fungi</taxon>
        <taxon>Fungi incertae sedis</taxon>
        <taxon>Mucoromycota</taxon>
        <taxon>Mucoromycotina</taxon>
        <taxon>Mucoromycetes</taxon>
        <taxon>Mucorales</taxon>
        <taxon>Mucorineae</taxon>
        <taxon>Mucoraceae</taxon>
        <taxon>Parasitella</taxon>
    </lineage>
</organism>
<name>A0A0B7MW79_9FUNG</name>
<proteinExistence type="predicted"/>
<keyword evidence="1" id="KW-0732">Signal</keyword>
<evidence type="ECO:0000313" key="2">
    <source>
        <dbReference type="EMBL" id="CEP07139.1"/>
    </source>
</evidence>
<dbReference type="Proteomes" id="UP000054107">
    <property type="component" value="Unassembled WGS sequence"/>
</dbReference>
<reference evidence="2 3" key="1">
    <citation type="submission" date="2014-09" db="EMBL/GenBank/DDBJ databases">
        <authorList>
            <person name="Ellenberger Sabrina"/>
        </authorList>
    </citation>
    <scope>NUCLEOTIDE SEQUENCE [LARGE SCALE GENOMIC DNA]</scope>
    <source>
        <strain evidence="2 3">CBS 412.66</strain>
    </source>
</reference>
<feature type="chain" id="PRO_5002137629" evidence="1">
    <location>
        <begin position="21"/>
        <end position="149"/>
    </location>
</feature>
<accession>A0A0B7MW79</accession>
<evidence type="ECO:0000256" key="1">
    <source>
        <dbReference type="SAM" id="SignalP"/>
    </source>
</evidence>
<dbReference type="OrthoDB" id="2433997at2759"/>
<evidence type="ECO:0000313" key="3">
    <source>
        <dbReference type="Proteomes" id="UP000054107"/>
    </source>
</evidence>
<protein>
    <submittedName>
        <fullName evidence="2">Uncharacterized protein</fullName>
    </submittedName>
</protein>